<comment type="function">
    <text evidence="2">Pyridoxal 5'-phosphate (PLP)-binding protein, which is involved in PLP homeostasis.</text>
</comment>
<dbReference type="Gene3D" id="3.20.20.10">
    <property type="entry name" value="Alanine racemase"/>
    <property type="match status" value="1"/>
</dbReference>
<organism evidence="6 7">
    <name type="scientific">Seinonella peptonophila</name>
    <dbReference type="NCBI Taxonomy" id="112248"/>
    <lineage>
        <taxon>Bacteria</taxon>
        <taxon>Bacillati</taxon>
        <taxon>Bacillota</taxon>
        <taxon>Bacilli</taxon>
        <taxon>Bacillales</taxon>
        <taxon>Thermoactinomycetaceae</taxon>
        <taxon>Seinonella</taxon>
    </lineage>
</organism>
<dbReference type="Proteomes" id="UP000184476">
    <property type="component" value="Unassembled WGS sequence"/>
</dbReference>
<dbReference type="SUPFAM" id="SSF51419">
    <property type="entry name" value="PLP-binding barrel"/>
    <property type="match status" value="1"/>
</dbReference>
<dbReference type="CDD" id="cd00635">
    <property type="entry name" value="PLPDE_III_YBL036c_like"/>
    <property type="match status" value="1"/>
</dbReference>
<dbReference type="Pfam" id="PF01168">
    <property type="entry name" value="Ala_racemase_N"/>
    <property type="match status" value="1"/>
</dbReference>
<protein>
    <recommendedName>
        <fullName evidence="2">Pyridoxal phosphate homeostasis protein</fullName>
        <shortName evidence="2">PLP homeostasis protein</shortName>
    </recommendedName>
</protein>
<dbReference type="FunFam" id="3.20.20.10:FF:000018">
    <property type="entry name" value="Pyridoxal phosphate homeostasis protein"/>
    <property type="match status" value="1"/>
</dbReference>
<comment type="cofactor">
    <cofactor evidence="3">
        <name>pyridoxal 5'-phosphate</name>
        <dbReference type="ChEBI" id="CHEBI:597326"/>
    </cofactor>
</comment>
<name>A0A1M4UYN3_9BACL</name>
<evidence type="ECO:0000256" key="3">
    <source>
        <dbReference type="PIRSR" id="PIRSR004848-1"/>
    </source>
</evidence>
<comment type="similarity">
    <text evidence="2 4">Belongs to the pyridoxal phosphate-binding protein YggS/PROSC family.</text>
</comment>
<sequence>MQLQQNWKLVQQRIIDSCHRVDRNPNDVQVVAVTKYVDVDTTQAVLDSGLNQIGESKVQDAVPKWKQIGDRGVWHFIGHLQRNKVKEIIGRFQYLHSLDRWSLAQELDKRLKQRGESMKCFLQVNVAQEKQKNGIYSHELKDFALDVANLSSIEIVGLMTMAPLTPNSEEVRPVFRELKRLQHELQQLQHPQIKVPHLSMGMSQDFEVAIEEGATWVRLGSVLVGKRS</sequence>
<evidence type="ECO:0000256" key="4">
    <source>
        <dbReference type="RuleBase" id="RU004514"/>
    </source>
</evidence>
<dbReference type="OrthoDB" id="9804072at2"/>
<dbReference type="InterPro" id="IPR011078">
    <property type="entry name" value="PyrdxlP_homeostasis"/>
</dbReference>
<dbReference type="RefSeq" id="WP_073153170.1">
    <property type="nucleotide sequence ID" value="NZ_FQVL01000002.1"/>
</dbReference>
<dbReference type="STRING" id="112248.SAMN05444392_10287"/>
<gene>
    <name evidence="6" type="ORF">SAMN05444392_10287</name>
</gene>
<dbReference type="NCBIfam" id="TIGR00044">
    <property type="entry name" value="YggS family pyridoxal phosphate-dependent enzyme"/>
    <property type="match status" value="1"/>
</dbReference>
<evidence type="ECO:0000313" key="7">
    <source>
        <dbReference type="Proteomes" id="UP000184476"/>
    </source>
</evidence>
<evidence type="ECO:0000259" key="5">
    <source>
        <dbReference type="Pfam" id="PF01168"/>
    </source>
</evidence>
<dbReference type="InterPro" id="IPR001608">
    <property type="entry name" value="Ala_racemase_N"/>
</dbReference>
<feature type="domain" description="Alanine racemase N-terminal" evidence="5">
    <location>
        <begin position="27"/>
        <end position="226"/>
    </location>
</feature>
<dbReference type="GO" id="GO:0030170">
    <property type="term" value="F:pyridoxal phosphate binding"/>
    <property type="evidence" value="ECO:0007669"/>
    <property type="project" value="UniProtKB-UniRule"/>
</dbReference>
<dbReference type="AlphaFoldDB" id="A0A1M4UYN3"/>
<feature type="modified residue" description="N6-(pyridoxal phosphate)lysine" evidence="2 3">
    <location>
        <position position="35"/>
    </location>
</feature>
<accession>A0A1M4UYN3</accession>
<dbReference type="EMBL" id="FQVL01000002">
    <property type="protein sequence ID" value="SHE61836.1"/>
    <property type="molecule type" value="Genomic_DNA"/>
</dbReference>
<proteinExistence type="inferred from homology"/>
<dbReference type="PROSITE" id="PS01211">
    <property type="entry name" value="UPF0001"/>
    <property type="match status" value="1"/>
</dbReference>
<dbReference type="PIRSF" id="PIRSF004848">
    <property type="entry name" value="YBL036c_PLPDEIII"/>
    <property type="match status" value="1"/>
</dbReference>
<dbReference type="InterPro" id="IPR029066">
    <property type="entry name" value="PLP-binding_barrel"/>
</dbReference>
<evidence type="ECO:0000256" key="1">
    <source>
        <dbReference type="ARBA" id="ARBA00022898"/>
    </source>
</evidence>
<dbReference type="PANTHER" id="PTHR10146:SF14">
    <property type="entry name" value="PYRIDOXAL PHOSPHATE HOMEOSTASIS PROTEIN"/>
    <property type="match status" value="1"/>
</dbReference>
<dbReference type="PANTHER" id="PTHR10146">
    <property type="entry name" value="PROLINE SYNTHETASE CO-TRANSCRIBED BACTERIAL HOMOLOG PROTEIN"/>
    <property type="match status" value="1"/>
</dbReference>
<keyword evidence="7" id="KW-1185">Reference proteome</keyword>
<reference evidence="6 7" key="1">
    <citation type="submission" date="2016-11" db="EMBL/GenBank/DDBJ databases">
        <authorList>
            <person name="Jaros S."/>
            <person name="Januszkiewicz K."/>
            <person name="Wedrychowicz H."/>
        </authorList>
    </citation>
    <scope>NUCLEOTIDE SEQUENCE [LARGE SCALE GENOMIC DNA]</scope>
    <source>
        <strain evidence="6 7">DSM 44666</strain>
    </source>
</reference>
<dbReference type="HAMAP" id="MF_02087">
    <property type="entry name" value="PLP_homeostasis"/>
    <property type="match status" value="1"/>
</dbReference>
<evidence type="ECO:0000256" key="2">
    <source>
        <dbReference type="HAMAP-Rule" id="MF_02087"/>
    </source>
</evidence>
<evidence type="ECO:0000313" key="6">
    <source>
        <dbReference type="EMBL" id="SHE61836.1"/>
    </source>
</evidence>
<keyword evidence="1 2" id="KW-0663">Pyridoxal phosphate</keyword>